<evidence type="ECO:0008006" key="5">
    <source>
        <dbReference type="Google" id="ProtNLM"/>
    </source>
</evidence>
<evidence type="ECO:0000256" key="1">
    <source>
        <dbReference type="SAM" id="MobiDB-lite"/>
    </source>
</evidence>
<reference evidence="4" key="1">
    <citation type="submission" date="2015-08" db="EMBL/GenBank/DDBJ databases">
        <title>Complete Genome Sequence of Azospirillum thiophilum BV-S.</title>
        <authorList>
            <person name="Fomenkov A."/>
            <person name="Vincze T."/>
            <person name="Grabovich M."/>
            <person name="Dubinina G."/>
            <person name="Orlova M."/>
            <person name="Belousova E."/>
            <person name="Roberts R.J."/>
        </authorList>
    </citation>
    <scope>NUCLEOTIDE SEQUENCE [LARGE SCALE GENOMIC DNA]</scope>
    <source>
        <strain evidence="4">BV-S</strain>
    </source>
</reference>
<keyword evidence="4" id="KW-1185">Reference proteome</keyword>
<feature type="region of interest" description="Disordered" evidence="1">
    <location>
        <begin position="457"/>
        <end position="483"/>
    </location>
</feature>
<feature type="signal peptide" evidence="2">
    <location>
        <begin position="1"/>
        <end position="27"/>
    </location>
</feature>
<evidence type="ECO:0000256" key="2">
    <source>
        <dbReference type="SAM" id="SignalP"/>
    </source>
</evidence>
<dbReference type="RefSeq" id="WP_045586158.1">
    <property type="nucleotide sequence ID" value="NZ_CP012402.1"/>
</dbReference>
<dbReference type="SUPFAM" id="SSF48452">
    <property type="entry name" value="TPR-like"/>
    <property type="match status" value="2"/>
</dbReference>
<feature type="compositionally biased region" description="Basic and acidic residues" evidence="1">
    <location>
        <begin position="458"/>
        <end position="469"/>
    </location>
</feature>
<sequence length="613" mass="65994">MTRPAFRVLPALLLAGAALCCGTGAWAQVNGGGRALAPGVKVEVAPAPGSGSAPAAGKVDETALRYYARIGDVERLEAEIARLRALDPGWEPPKDLFAPQPTTPGVDESPFWTQLSAGKVAETRAAIAEQRRKTPSWQPSQKLLQELDLAEGAGRLRSASDTKRWQDVIDAAAAQPEAVACNRLDNAWRLAEAYAELKQADRAFETYRTIVTTCPKAKERRDTIFKASRHLGPERLRELTALGATANPAAGEDYSTVRAVEAELETGRLLDRLGAAGAGTRPGALSEADRSRIEGIVREKQDADGAIALGWYFQRQKNYAEAQAWFSQANGWAPSDKAAEGLVLAYNGLGEKAQARAAAAPWKGKSSRIDQALKAVDPPRGPAGGSGRPSGPQGPSPLDRALARHDYAECLGIIRSTIARSGPTAALLQQRGWCLLEMKRPSEAEAAFAEAQVLAAREPAKSEPARSEPARGGSSGKGGATGLPQAATREQENVYGQAIARLTTGDVVGLTRDLPRANMTAAQKAEIRVALLATEANRALEDKRYNDVLRLLDARKALEPEPRNLGIVRGWALYNLMRYDEAYAQFKAIDDRLSTEDSREGLSITWKTIYHDW</sequence>
<organism evidence="3 4">
    <name type="scientific">Azospirillum thiophilum</name>
    <dbReference type="NCBI Taxonomy" id="528244"/>
    <lineage>
        <taxon>Bacteria</taxon>
        <taxon>Pseudomonadati</taxon>
        <taxon>Pseudomonadota</taxon>
        <taxon>Alphaproteobacteria</taxon>
        <taxon>Rhodospirillales</taxon>
        <taxon>Azospirillaceae</taxon>
        <taxon>Azospirillum</taxon>
    </lineage>
</organism>
<keyword evidence="2" id="KW-0732">Signal</keyword>
<proteinExistence type="predicted"/>
<reference evidence="3 4" key="2">
    <citation type="journal article" date="2016" name="Genome Announc.">
        <title>Complete Genome Sequence of a Strain of Azospirillum thiophilum Isolated from a Sulfide Spring.</title>
        <authorList>
            <person name="Fomenkov A."/>
            <person name="Vincze T."/>
            <person name="Grabovich M."/>
            <person name="Anton B.P."/>
            <person name="Dubinina G."/>
            <person name="Orlova M."/>
            <person name="Belousova E."/>
            <person name="Roberts R.J."/>
        </authorList>
    </citation>
    <scope>NUCLEOTIDE SEQUENCE [LARGE SCALE GENOMIC DNA]</scope>
    <source>
        <strain evidence="3 4">BV-S</strain>
    </source>
</reference>
<dbReference type="AlphaFoldDB" id="A0AAC8VZU5"/>
<dbReference type="Proteomes" id="UP000069935">
    <property type="component" value="Chromosome 2"/>
</dbReference>
<dbReference type="Gene3D" id="1.25.40.10">
    <property type="entry name" value="Tetratricopeptide repeat domain"/>
    <property type="match status" value="2"/>
</dbReference>
<accession>A0AAC8VZU5</accession>
<evidence type="ECO:0000313" key="4">
    <source>
        <dbReference type="Proteomes" id="UP000069935"/>
    </source>
</evidence>
<dbReference type="EMBL" id="CP012402">
    <property type="protein sequence ID" value="ALG72417.1"/>
    <property type="molecule type" value="Genomic_DNA"/>
</dbReference>
<feature type="chain" id="PRO_5042025400" description="Cellulose synthase" evidence="2">
    <location>
        <begin position="28"/>
        <end position="613"/>
    </location>
</feature>
<protein>
    <recommendedName>
        <fullName evidence="5">Cellulose synthase</fullName>
    </recommendedName>
</protein>
<evidence type="ECO:0000313" key="3">
    <source>
        <dbReference type="EMBL" id="ALG72417.1"/>
    </source>
</evidence>
<feature type="region of interest" description="Disordered" evidence="1">
    <location>
        <begin position="375"/>
        <end position="400"/>
    </location>
</feature>
<gene>
    <name evidence="3" type="ORF">AL072_15010</name>
</gene>
<dbReference type="InterPro" id="IPR011990">
    <property type="entry name" value="TPR-like_helical_dom_sf"/>
</dbReference>
<name>A0AAC8VZU5_9PROT</name>
<dbReference type="KEGG" id="ati:AL072_15010"/>